<gene>
    <name evidence="3" type="ORF">BAU07_06645</name>
</gene>
<evidence type="ECO:0000256" key="1">
    <source>
        <dbReference type="ARBA" id="ARBA00006987"/>
    </source>
</evidence>
<dbReference type="CDD" id="cd07012">
    <property type="entry name" value="PBP2_Bug_TTT"/>
    <property type="match status" value="1"/>
</dbReference>
<name>A0A193GC32_9BORD</name>
<sequence length="330" mass="34168">MSLSSLRHAAYAVAAACVFTLASTVAAQAADAPYPNRPIRLLVGFAAGGSSDTVARLMAPALSKALNQNIIIDNRPGAGGNIASDALVKAAPDGYTIMLGTIGSLAVNQHLSKLSYDPATDMEAISLAVSFSNVLVVNANSKIHSFAEYVEAARSPQSNLSFGSSGIGSSGHLAGELLKSVAGLHNQHVAYRGGAPAMNDLLGGTLGSIFASPTDAVQFINTGKLRAIATTGLTRLDVLPNVPTIAESGYPGFEANNWYAFMAPDNTPSDVVRTLNAAIVATLKDPEVAAKLRKLGLDPAPTTPAETAAYIRDESRKWGALVQKIQLNAI</sequence>
<feature type="signal peptide" evidence="2">
    <location>
        <begin position="1"/>
        <end position="29"/>
    </location>
</feature>
<protein>
    <recommendedName>
        <fullName evidence="5">Twin-arginine translocation pathway signal</fullName>
    </recommendedName>
</protein>
<dbReference type="InterPro" id="IPR005064">
    <property type="entry name" value="BUG"/>
</dbReference>
<dbReference type="Gene3D" id="3.40.190.150">
    <property type="entry name" value="Bordetella uptake gene, domain 1"/>
    <property type="match status" value="1"/>
</dbReference>
<dbReference type="OrthoDB" id="8678477at2"/>
<evidence type="ECO:0000313" key="3">
    <source>
        <dbReference type="EMBL" id="ANN76834.1"/>
    </source>
</evidence>
<dbReference type="InterPro" id="IPR042100">
    <property type="entry name" value="Bug_dom1"/>
</dbReference>
<dbReference type="Proteomes" id="UP000091926">
    <property type="component" value="Chromosome"/>
</dbReference>
<proteinExistence type="inferred from homology"/>
<comment type="similarity">
    <text evidence="1">Belongs to the UPF0065 (bug) family.</text>
</comment>
<dbReference type="KEGG" id="bfz:BAU07_06645"/>
<evidence type="ECO:0008006" key="5">
    <source>
        <dbReference type="Google" id="ProtNLM"/>
    </source>
</evidence>
<dbReference type="Pfam" id="PF03401">
    <property type="entry name" value="TctC"/>
    <property type="match status" value="1"/>
</dbReference>
<feature type="chain" id="PRO_5008258788" description="Twin-arginine translocation pathway signal" evidence="2">
    <location>
        <begin position="30"/>
        <end position="330"/>
    </location>
</feature>
<keyword evidence="2" id="KW-0732">Signal</keyword>
<evidence type="ECO:0000313" key="4">
    <source>
        <dbReference type="Proteomes" id="UP000091926"/>
    </source>
</evidence>
<dbReference type="SUPFAM" id="SSF53850">
    <property type="entry name" value="Periplasmic binding protein-like II"/>
    <property type="match status" value="1"/>
</dbReference>
<dbReference type="EMBL" id="CP016172">
    <property type="protein sequence ID" value="ANN76834.1"/>
    <property type="molecule type" value="Genomic_DNA"/>
</dbReference>
<dbReference type="PIRSF" id="PIRSF017082">
    <property type="entry name" value="YflP"/>
    <property type="match status" value="1"/>
</dbReference>
<reference evidence="3 4" key="1">
    <citation type="submission" date="2016-06" db="EMBL/GenBank/DDBJ databases">
        <title>Complete genome sequences of Bordetella bronchialis and Bordetella flabilis.</title>
        <authorList>
            <person name="LiPuma J.J."/>
            <person name="Spilker T."/>
        </authorList>
    </citation>
    <scope>NUCLEOTIDE SEQUENCE [LARGE SCALE GENOMIC DNA]</scope>
    <source>
        <strain evidence="3 4">AU10664</strain>
    </source>
</reference>
<dbReference type="RefSeq" id="WP_066655191.1">
    <property type="nucleotide sequence ID" value="NZ_CBCSCL010000008.1"/>
</dbReference>
<keyword evidence="4" id="KW-1185">Reference proteome</keyword>
<organism evidence="3 4">
    <name type="scientific">Bordetella flabilis</name>
    <dbReference type="NCBI Taxonomy" id="463014"/>
    <lineage>
        <taxon>Bacteria</taxon>
        <taxon>Pseudomonadati</taxon>
        <taxon>Pseudomonadota</taxon>
        <taxon>Betaproteobacteria</taxon>
        <taxon>Burkholderiales</taxon>
        <taxon>Alcaligenaceae</taxon>
        <taxon>Bordetella</taxon>
    </lineage>
</organism>
<dbReference type="PANTHER" id="PTHR42928">
    <property type="entry name" value="TRICARBOXYLATE-BINDING PROTEIN"/>
    <property type="match status" value="1"/>
</dbReference>
<accession>A0A193GC32</accession>
<dbReference type="STRING" id="463014.BAU07_06645"/>
<dbReference type="Gene3D" id="3.40.190.10">
    <property type="entry name" value="Periplasmic binding protein-like II"/>
    <property type="match status" value="1"/>
</dbReference>
<dbReference type="AlphaFoldDB" id="A0A193GC32"/>
<dbReference type="PANTHER" id="PTHR42928:SF5">
    <property type="entry name" value="BLR1237 PROTEIN"/>
    <property type="match status" value="1"/>
</dbReference>
<evidence type="ECO:0000256" key="2">
    <source>
        <dbReference type="SAM" id="SignalP"/>
    </source>
</evidence>